<dbReference type="InterPro" id="IPR050361">
    <property type="entry name" value="MPP/UQCRC_Complex"/>
</dbReference>
<dbReference type="SUPFAM" id="SSF63411">
    <property type="entry name" value="LuxS/MPP-like metallohydrolase"/>
    <property type="match status" value="4"/>
</dbReference>
<evidence type="ECO:0000313" key="7">
    <source>
        <dbReference type="EMBL" id="CAJ54990.1"/>
    </source>
</evidence>
<dbReference type="KEGG" id="lip:LI0936"/>
<evidence type="ECO:0000256" key="2">
    <source>
        <dbReference type="ARBA" id="ARBA00007261"/>
    </source>
</evidence>
<keyword evidence="4" id="KW-0812">Transmembrane</keyword>
<dbReference type="eggNOG" id="COG0612">
    <property type="taxonomic scope" value="Bacteria"/>
</dbReference>
<feature type="domain" description="Peptidase M16 C-terminal" evidence="6">
    <location>
        <begin position="229"/>
        <end position="410"/>
    </location>
</feature>
<dbReference type="Pfam" id="PF05193">
    <property type="entry name" value="Peptidase_M16_C"/>
    <property type="match status" value="2"/>
</dbReference>
<keyword evidence="8" id="KW-1185">Reference proteome</keyword>
<dbReference type="InterPro" id="IPR001431">
    <property type="entry name" value="Pept_M16_Zn_BS"/>
</dbReference>
<evidence type="ECO:0000313" key="8">
    <source>
        <dbReference type="Proteomes" id="UP000002430"/>
    </source>
</evidence>
<sequence>MPQNSIYASNNKKKTQFMKKRLFFIFSIFLLGVFMATYMVQPLEATSSIIKTNDILPENLTKKHPIVTRLCNGLTVLVLEDNRFPLVSTRLYVHTGSAYEKPEQSGISHILEHMVFKGTESRPNATISQEVEAVGGYLNAATSYDYTVYKTDMPSSQWKLGMDVVRDMAFHPMLDPQDLESEKKVILAELARGEDNPHSFAFKKLLAKSLAGTPYSRPIIGYPETINAVTSQDLKDYIATHYQPQDMLLVVVGDVKANEVLQEANHLFSKYNNTQNIILPLPYYAEELPLKEGQGTVTIIPGTWNKIYLTAAVPVSNALNIESNTLDVLAQLLGGDKTSLFYRTYKHEKQLVEDIQVTNYSFERTGVFLITAEVEISKIRPFWDTLTKDLANLSAKKFSQQELDRAKLNLEDNLYRTKETLPGLASKLGYFEFFLNGEEGEKNTIEAIQSVDIDMLDEAISKWIRPERFAAVVLPPKDVPMPNLQATLEKNWPKKHEEATVVNQSNNKEEIVKLGKKTVVLIPDNTLPYCSVTLLFSGGDALVSDEQQGLPSLTATILTKGTSNKTVIEIQNFLADRAADLSASAGRKTFSVTFTGPSKFNNELFPLVLDIIKNPVFFQPEVSRGIQDQLAAIKSQEDQPLGLAFRKTPPFLFPHSVYGYMQLGNPEVIKKFTQQDIKKFWEKQIAQPWVLAIAGQFDREKVLQFVRDLPEPIEDKIVVPEPSWGKERELDINIPGRNQAHLLLIYKTVPDTNPETPIFNVMETILSGQGGLLFRDLRDEQALGYTVTAFNRQTTETGYLGLYIGTEPNKISVAEKGFKDTIQQSLIDKLLPETELNRAKNQIEGEYYRERQSLGSRASEAAMLTLENRPLNYAMEQVKKATHVTAQQIKELAQRYLLSEKPYIVKILP</sequence>
<dbReference type="InterPro" id="IPR007863">
    <property type="entry name" value="Peptidase_M16_C"/>
</dbReference>
<proteinExistence type="inferred from homology"/>
<dbReference type="RefSeq" id="WP_011527019.1">
    <property type="nucleotide sequence ID" value="NC_008011.1"/>
</dbReference>
<evidence type="ECO:0000256" key="1">
    <source>
        <dbReference type="ARBA" id="ARBA00001947"/>
    </source>
</evidence>
<dbReference type="OrthoDB" id="9811314at2"/>
<dbReference type="STRING" id="363253.LI0936"/>
<organism evidence="7 8">
    <name type="scientific">Lawsonia intracellularis (strain PHE/MN1-00)</name>
    <dbReference type="NCBI Taxonomy" id="363253"/>
    <lineage>
        <taxon>Bacteria</taxon>
        <taxon>Pseudomonadati</taxon>
        <taxon>Thermodesulfobacteriota</taxon>
        <taxon>Desulfovibrionia</taxon>
        <taxon>Desulfovibrionales</taxon>
        <taxon>Desulfovibrionaceae</taxon>
        <taxon>Lawsonia</taxon>
    </lineage>
</organism>
<dbReference type="GO" id="GO:0004222">
    <property type="term" value="F:metalloendopeptidase activity"/>
    <property type="evidence" value="ECO:0007669"/>
    <property type="project" value="InterPro"/>
</dbReference>
<accession>Q1MPT7</accession>
<dbReference type="InterPro" id="IPR011765">
    <property type="entry name" value="Pept_M16_N"/>
</dbReference>
<name>Q1MPT7_LAWIP</name>
<feature type="domain" description="Peptidase M16 N-terminal" evidence="5">
    <location>
        <begin position="80"/>
        <end position="221"/>
    </location>
</feature>
<dbReference type="PANTHER" id="PTHR11851:SF49">
    <property type="entry name" value="MITOCHONDRIAL-PROCESSING PEPTIDASE SUBUNIT ALPHA"/>
    <property type="match status" value="1"/>
</dbReference>
<evidence type="ECO:0000259" key="6">
    <source>
        <dbReference type="Pfam" id="PF05193"/>
    </source>
</evidence>
<protein>
    <submittedName>
        <fullName evidence="7">Predicted Zn-dependent peptidases</fullName>
    </submittedName>
</protein>
<dbReference type="Gene3D" id="3.30.830.10">
    <property type="entry name" value="Metalloenzyme, LuxS/M16 peptidase-like"/>
    <property type="match status" value="4"/>
</dbReference>
<dbReference type="Pfam" id="PF00675">
    <property type="entry name" value="Peptidase_M16"/>
    <property type="match status" value="1"/>
</dbReference>
<dbReference type="EMBL" id="AM180252">
    <property type="protein sequence ID" value="CAJ54990.1"/>
    <property type="molecule type" value="Genomic_DNA"/>
</dbReference>
<reference evidence="7 8" key="1">
    <citation type="submission" date="2005-11" db="EMBL/GenBank/DDBJ databases">
        <title>The complete genome sequence of Lawsonia intracellularis: the causative agent of proliferative enteropathy.</title>
        <authorList>
            <person name="Kaur K."/>
            <person name="Zhang Q."/>
            <person name="Beckler D."/>
            <person name="Munir S."/>
            <person name="Li L."/>
            <person name="Kinsley K."/>
            <person name="Herron L."/>
            <person name="Peterson A."/>
            <person name="May B."/>
            <person name="Singh S."/>
            <person name="Gebhart C."/>
            <person name="Kapur V."/>
        </authorList>
    </citation>
    <scope>NUCLEOTIDE SEQUENCE [LARGE SCALE GENOMIC DNA]</scope>
    <source>
        <strain evidence="7 8">PHE/MN1-00</strain>
    </source>
</reference>
<dbReference type="HOGENOM" id="CLU_007487_1_0_7"/>
<dbReference type="GO" id="GO:0046872">
    <property type="term" value="F:metal ion binding"/>
    <property type="evidence" value="ECO:0007669"/>
    <property type="project" value="InterPro"/>
</dbReference>
<feature type="domain" description="Peptidase M16 C-terminal" evidence="6">
    <location>
        <begin position="671"/>
        <end position="842"/>
    </location>
</feature>
<evidence type="ECO:0000256" key="4">
    <source>
        <dbReference type="SAM" id="Phobius"/>
    </source>
</evidence>
<comment type="cofactor">
    <cofactor evidence="1">
        <name>Zn(2+)</name>
        <dbReference type="ChEBI" id="CHEBI:29105"/>
    </cofactor>
</comment>
<keyword evidence="4" id="KW-0472">Membrane</keyword>
<keyword evidence="4" id="KW-1133">Transmembrane helix</keyword>
<dbReference type="PANTHER" id="PTHR11851">
    <property type="entry name" value="METALLOPROTEASE"/>
    <property type="match status" value="1"/>
</dbReference>
<gene>
    <name evidence="7" type="primary">pqqL</name>
    <name evidence="7" type="ordered locus">LI0936</name>
</gene>
<evidence type="ECO:0000256" key="3">
    <source>
        <dbReference type="RuleBase" id="RU004447"/>
    </source>
</evidence>
<dbReference type="AlphaFoldDB" id="Q1MPT7"/>
<dbReference type="InterPro" id="IPR011249">
    <property type="entry name" value="Metalloenz_LuxS/M16"/>
</dbReference>
<dbReference type="GO" id="GO:0006508">
    <property type="term" value="P:proteolysis"/>
    <property type="evidence" value="ECO:0007669"/>
    <property type="project" value="InterPro"/>
</dbReference>
<feature type="transmembrane region" description="Helical" evidence="4">
    <location>
        <begin position="21"/>
        <end position="40"/>
    </location>
</feature>
<dbReference type="PROSITE" id="PS00143">
    <property type="entry name" value="INSULINASE"/>
    <property type="match status" value="1"/>
</dbReference>
<evidence type="ECO:0000259" key="5">
    <source>
        <dbReference type="Pfam" id="PF00675"/>
    </source>
</evidence>
<comment type="similarity">
    <text evidence="2 3">Belongs to the peptidase M16 family.</text>
</comment>
<dbReference type="Proteomes" id="UP000002430">
    <property type="component" value="Chromosome"/>
</dbReference>